<keyword evidence="1" id="KW-0472">Membrane</keyword>
<keyword evidence="1" id="KW-0812">Transmembrane</keyword>
<evidence type="ECO:0000313" key="2">
    <source>
        <dbReference type="EMBL" id="CVI15320.1"/>
    </source>
</evidence>
<accession>A0A822UZC1</accession>
<sequence>MPPFSTTNTQESDDPTEIIIRLRNCEKQIDQSTREFRRDVNRLITGLLTLGIISASFLHFGMPADRKMAKANQEIDVAWKR</sequence>
<keyword evidence="1" id="KW-1133">Transmembrane helix</keyword>
<evidence type="ECO:0000313" key="3">
    <source>
        <dbReference type="Proteomes" id="UP000192074"/>
    </source>
</evidence>
<proteinExistence type="predicted"/>
<dbReference type="EMBL" id="FCNL01000011">
    <property type="protein sequence ID" value="CVI15320.1"/>
    <property type="molecule type" value="Genomic_DNA"/>
</dbReference>
<protein>
    <submittedName>
        <fullName evidence="2">Uncharacterized protein</fullName>
    </submittedName>
</protein>
<dbReference type="AlphaFoldDB" id="A0A822UZC1"/>
<gene>
    <name evidence="2" type="ORF">AGR4A_Cc190077</name>
</gene>
<comment type="caution">
    <text evidence="2">The sequence shown here is derived from an EMBL/GenBank/DDBJ whole genome shotgun (WGS) entry which is preliminary data.</text>
</comment>
<dbReference type="Proteomes" id="UP000192074">
    <property type="component" value="Unassembled WGS sequence"/>
</dbReference>
<evidence type="ECO:0000256" key="1">
    <source>
        <dbReference type="SAM" id="Phobius"/>
    </source>
</evidence>
<organism evidence="2 3">
    <name type="scientific">Agrobacterium tumefaciens str. B6</name>
    <dbReference type="NCBI Taxonomy" id="1183423"/>
    <lineage>
        <taxon>Bacteria</taxon>
        <taxon>Pseudomonadati</taxon>
        <taxon>Pseudomonadota</taxon>
        <taxon>Alphaproteobacteria</taxon>
        <taxon>Hyphomicrobiales</taxon>
        <taxon>Rhizobiaceae</taxon>
        <taxon>Rhizobium/Agrobacterium group</taxon>
        <taxon>Agrobacterium</taxon>
        <taxon>Agrobacterium tumefaciens complex</taxon>
    </lineage>
</organism>
<reference evidence="2 3" key="1">
    <citation type="submission" date="2016-01" db="EMBL/GenBank/DDBJ databases">
        <authorList>
            <person name="Regsiter A."/>
            <person name="william w."/>
        </authorList>
    </citation>
    <scope>NUCLEOTIDE SEQUENCE [LARGE SCALE GENOMIC DNA]</scope>
    <source>
        <strain evidence="2 3">B6</strain>
    </source>
</reference>
<name>A0A822UZC1_AGRTU</name>
<feature type="transmembrane region" description="Helical" evidence="1">
    <location>
        <begin position="43"/>
        <end position="62"/>
    </location>
</feature>